<dbReference type="InterPro" id="IPR050618">
    <property type="entry name" value="Ubq-SigPath_Reg"/>
</dbReference>
<protein>
    <recommendedName>
        <fullName evidence="5">Glucose-induced degradation protein 8</fullName>
    </recommendedName>
</protein>
<dbReference type="SMART" id="SM00757">
    <property type="entry name" value="CRA"/>
    <property type="match status" value="1"/>
</dbReference>
<reference evidence="3" key="1">
    <citation type="submission" date="2023-03" db="EMBL/GenBank/DDBJ databases">
        <title>Mating type loci evolution in Malassezia.</title>
        <authorList>
            <person name="Coelho M.A."/>
        </authorList>
    </citation>
    <scope>NUCLEOTIDE SEQUENCE</scope>
    <source>
        <strain evidence="3">CBS 9557</strain>
    </source>
</reference>
<feature type="domain" description="CTLH" evidence="1">
    <location>
        <begin position="56"/>
        <end position="114"/>
    </location>
</feature>
<evidence type="ECO:0008006" key="5">
    <source>
        <dbReference type="Google" id="ProtNLM"/>
    </source>
</evidence>
<dbReference type="Proteomes" id="UP001213623">
    <property type="component" value="Chromosome 4"/>
</dbReference>
<evidence type="ECO:0000313" key="4">
    <source>
        <dbReference type="Proteomes" id="UP001213623"/>
    </source>
</evidence>
<dbReference type="InterPro" id="IPR024964">
    <property type="entry name" value="CTLH/CRA"/>
</dbReference>
<gene>
    <name evidence="3" type="ORF">MNAN1_002330</name>
</gene>
<dbReference type="PANTHER" id="PTHR12864">
    <property type="entry name" value="RAN BINDING PROTEIN 9-RELATED"/>
    <property type="match status" value="1"/>
</dbReference>
<feature type="domain" description="CRA" evidence="2">
    <location>
        <begin position="110"/>
        <end position="211"/>
    </location>
</feature>
<dbReference type="AlphaFoldDB" id="A0AAF0EKB9"/>
<name>A0AAF0EKB9_9BASI</name>
<dbReference type="InterPro" id="IPR006595">
    <property type="entry name" value="CTLH_C"/>
</dbReference>
<dbReference type="SMART" id="SM00668">
    <property type="entry name" value="CTLH"/>
    <property type="match status" value="1"/>
</dbReference>
<evidence type="ECO:0000313" key="3">
    <source>
        <dbReference type="EMBL" id="WFD27334.1"/>
    </source>
</evidence>
<evidence type="ECO:0000259" key="1">
    <source>
        <dbReference type="SMART" id="SM00668"/>
    </source>
</evidence>
<dbReference type="EMBL" id="CP119895">
    <property type="protein sequence ID" value="WFD27334.1"/>
    <property type="molecule type" value="Genomic_DNA"/>
</dbReference>
<sequence>MGASSPSWEAKLSSQPISYEDLDRIVFQYLLIHGHEEAAEHLARDAAIRMPRHRHNMRVRSQVREALLHGDVDRAIHIIIDVDPEQILDTSPVLFFELKRLRMVELLRQQQLDEALAFATEHLAPLAEEYPVLLDELEKSMSLCLFDMHMPLPDRAPAYAHQWQDPMHRLYVAEDVNMALLAAQGEPAEAKLSTLLQYAQWGDALVGPGGLGQLDGWPTLSFQGAWPHVPRDEPPAV</sequence>
<evidence type="ECO:0000259" key="2">
    <source>
        <dbReference type="SMART" id="SM00757"/>
    </source>
</evidence>
<organism evidence="3 4">
    <name type="scientific">Malassezia nana</name>
    <dbReference type="NCBI Taxonomy" id="180528"/>
    <lineage>
        <taxon>Eukaryota</taxon>
        <taxon>Fungi</taxon>
        <taxon>Dikarya</taxon>
        <taxon>Basidiomycota</taxon>
        <taxon>Ustilaginomycotina</taxon>
        <taxon>Malasseziomycetes</taxon>
        <taxon>Malasseziales</taxon>
        <taxon>Malasseziaceae</taxon>
        <taxon>Malassezia</taxon>
    </lineage>
</organism>
<keyword evidence="4" id="KW-1185">Reference proteome</keyword>
<proteinExistence type="predicted"/>
<accession>A0AAF0EKB9</accession>
<dbReference type="InterPro" id="IPR013144">
    <property type="entry name" value="CRA_dom"/>
</dbReference>
<dbReference type="Pfam" id="PF10607">
    <property type="entry name" value="CTLH"/>
    <property type="match status" value="1"/>
</dbReference>